<keyword evidence="16" id="KW-0539">Nucleus</keyword>
<reference evidence="20" key="1">
    <citation type="submission" date="2021-01" db="EMBL/GenBank/DDBJ databases">
        <title>Adiantum capillus-veneris genome.</title>
        <authorList>
            <person name="Fang Y."/>
            <person name="Liao Q."/>
        </authorList>
    </citation>
    <scope>NUCLEOTIDE SEQUENCE</scope>
    <source>
        <strain evidence="20">H3</strain>
        <tissue evidence="20">Leaf</tissue>
    </source>
</reference>
<evidence type="ECO:0000256" key="5">
    <source>
        <dbReference type="ARBA" id="ARBA00022528"/>
    </source>
</evidence>
<dbReference type="SMART" id="SM00491">
    <property type="entry name" value="HELICc2"/>
    <property type="match status" value="1"/>
</dbReference>
<protein>
    <recommendedName>
        <fullName evidence="17">DNA 5'-3' helicase FANCJ</fullName>
    </recommendedName>
</protein>
<dbReference type="GO" id="GO:1990918">
    <property type="term" value="P:double-strand break repair involved in meiotic recombination"/>
    <property type="evidence" value="ECO:0007669"/>
    <property type="project" value="TreeGrafter"/>
</dbReference>
<comment type="subcellular location">
    <subcellularLocation>
        <location evidence="2">Nucleus</location>
    </subcellularLocation>
</comment>
<dbReference type="InterPro" id="IPR027417">
    <property type="entry name" value="P-loop_NTPase"/>
</dbReference>
<evidence type="ECO:0000256" key="2">
    <source>
        <dbReference type="ARBA" id="ARBA00004123"/>
    </source>
</evidence>
<evidence type="ECO:0000256" key="7">
    <source>
        <dbReference type="ARBA" id="ARBA00022741"/>
    </source>
</evidence>
<dbReference type="GO" id="GO:0016818">
    <property type="term" value="F:hydrolase activity, acting on acid anhydrides, in phosphorus-containing anhydrides"/>
    <property type="evidence" value="ECO:0007669"/>
    <property type="project" value="InterPro"/>
</dbReference>
<dbReference type="Pfam" id="PF06733">
    <property type="entry name" value="DEAD_2"/>
    <property type="match status" value="1"/>
</dbReference>
<evidence type="ECO:0000256" key="15">
    <source>
        <dbReference type="ARBA" id="ARBA00023235"/>
    </source>
</evidence>
<feature type="domain" description="Helicase ATP-binding" evidence="19">
    <location>
        <begin position="1"/>
        <end position="281"/>
    </location>
</feature>
<evidence type="ECO:0000313" key="20">
    <source>
        <dbReference type="EMBL" id="KAI5067724.1"/>
    </source>
</evidence>
<accession>A0A9D4UHU9</accession>
<keyword evidence="12" id="KW-0408">Iron</keyword>
<comment type="caution">
    <text evidence="20">The sequence shown here is derived from an EMBL/GenBank/DDBJ whole genome shotgun (WGS) entry which is preliminary data.</text>
</comment>
<dbReference type="InterPro" id="IPR010614">
    <property type="entry name" value="RAD3-like_helicase_DEAD"/>
</dbReference>
<keyword evidence="15" id="KW-0413">Isomerase</keyword>
<evidence type="ECO:0000256" key="16">
    <source>
        <dbReference type="ARBA" id="ARBA00023242"/>
    </source>
</evidence>
<dbReference type="SMART" id="SM00488">
    <property type="entry name" value="DEXDc2"/>
    <property type="match status" value="1"/>
</dbReference>
<dbReference type="FunFam" id="3.40.50.300:FF:000731">
    <property type="entry name" value="Fanconi anemia group J protein homolog"/>
    <property type="match status" value="1"/>
</dbReference>
<keyword evidence="21" id="KW-1185">Reference proteome</keyword>
<keyword evidence="14" id="KW-0234">DNA repair</keyword>
<dbReference type="AlphaFoldDB" id="A0A9D4UHU9"/>
<evidence type="ECO:0000256" key="3">
    <source>
        <dbReference type="ARBA" id="ARBA00008792"/>
    </source>
</evidence>
<evidence type="ECO:0000259" key="19">
    <source>
        <dbReference type="PROSITE" id="PS51193"/>
    </source>
</evidence>
<keyword evidence="11" id="KW-0067">ATP-binding</keyword>
<evidence type="ECO:0000256" key="12">
    <source>
        <dbReference type="ARBA" id="ARBA00023004"/>
    </source>
</evidence>
<dbReference type="PANTHER" id="PTHR11472:SF47">
    <property type="entry name" value="FANCONI ANEMIA GROUP J PROTEIN"/>
    <property type="match status" value="1"/>
</dbReference>
<dbReference type="PROSITE" id="PS00690">
    <property type="entry name" value="DEAH_ATP_HELICASE"/>
    <property type="match status" value="1"/>
</dbReference>
<comment type="similarity">
    <text evidence="3">Belongs to the DEAD box helicase family. DEAH subfamily.</text>
</comment>
<evidence type="ECO:0000256" key="4">
    <source>
        <dbReference type="ARBA" id="ARBA00022485"/>
    </source>
</evidence>
<keyword evidence="7" id="KW-0547">Nucleotide-binding</keyword>
<dbReference type="Gene3D" id="3.40.50.300">
    <property type="entry name" value="P-loop containing nucleotide triphosphate hydrolases"/>
    <property type="match status" value="2"/>
</dbReference>
<evidence type="ECO:0000256" key="13">
    <source>
        <dbReference type="ARBA" id="ARBA00023014"/>
    </source>
</evidence>
<dbReference type="GO" id="GO:0005634">
    <property type="term" value="C:nucleus"/>
    <property type="evidence" value="ECO:0007669"/>
    <property type="project" value="UniProtKB-SubCell"/>
</dbReference>
<keyword evidence="10" id="KW-0347">Helicase</keyword>
<keyword evidence="5" id="KW-0934">Plastid</keyword>
<dbReference type="PANTHER" id="PTHR11472">
    <property type="entry name" value="DNA REPAIR DEAD HELICASE RAD3/XP-D SUBFAMILY MEMBER"/>
    <property type="match status" value="1"/>
</dbReference>
<dbReference type="InterPro" id="IPR045028">
    <property type="entry name" value="DinG/Rad3-like"/>
</dbReference>
<sequence>MAPHTGGGVLGEGLATGGGFLSADYTTGGGGFIPEDSTTGGGFFPEERTGVGPSEGNKQTPKKRKFPTIFYATRTHSQITQVIREYRKTSYRVPMAVLAARKHYCTNKQVCKKKNIDEECKLLLKDSERSCFQFKNVHKVKSHYSLQKGGVHEIHDIEDLVGIGNSVRGCAYFAARSLALDAEIVFCPYGYLLNPVIRNAMEINLDGSIVILDEAHNIEDVAREAGSIDVETSNLEGLRMELEQLGAMGAAADFYHPLLDMVQEMLSWLYQKSTTLEKQDFERYSSCWSGEGAVQELERAGIQYQSFGMLSECAKKAVGAAAEAETDGSHLSGFAAGTLEGLFSVLNFMLKDNGVHLHDYRLVVQKYVKRDAELGVTGWVSSFSLWCLNPAVVFGEIASKAQSIILTSGTLSPIGSFASELGVTFEVSMEAPHVIDMKTQVWAGVLPRGLGNVPLNASYKHADGYAFQDALGKTLEELFKATPDGALVFFPSYKLLDKLCDRWKATGQWNQLYELKQLFIEPRGQMETFETMLADYYRVVSGKSKIAVQKGKPREGGKRIAKDHHTETFMKRKSKSGAAFLAVCRGKVSEGIDFSDKNARIVIVVGIPFPNQKDMQVNMKKQYNNKNKNLLSGDQWYCYQAFRALNQAVGRCIRHRHDYGAIILVDERYKRASNLEYMSKWLRNSIQQLDTLEDSLKGLHSFFQKFQGMPSPVPSLNMTITKDLERDRGSSSQKITKSGPAPAKQSQRNSLADGKENAVCLSNRTVVTAMEKTRPPKNKQSGGFLVANEDQGALEGNDHTQGRMMDKRSIRVECDEAPVLKQIRSPLQEIQAQAKECMNDGLTHSVSVITIAESPTAACSSPQCWRNDHTQRRTMDRQSNRVQHDGALALKQGHSPLQEIQGQARADIDDGFAQAVSVITIAESPTITAACSSPRCERTGISFDNSSAQKCVKATEEHWTPSVSTVHSRSEVYASISSHSRETLISKDKHRPVTPCNLFKENNENTSVLSAKSLKNLPSTDVCIRSLTTDFTVCNNMSLNNGGKCDFFKANDGLSASKEILEESTTRTHGSVIQSSILCLKCGTSLSGALAYGHWQKESLKKKYLNGLNNTGRKFQQAEYTDVLVLELPLLHPLIQEDTCNTSYFNQPSGSVWVKEDGCVFKPLFCVGCNFKQCIGAYVQAADRTNMKLVEKALVFCDAVEFTGEEGGCMGGTQWYEDLPTEGRCQEQQLNSFAKRMHQTQTPPRLKLKLPRRD</sequence>
<dbReference type="Pfam" id="PF13307">
    <property type="entry name" value="Helicase_C_2"/>
    <property type="match status" value="1"/>
</dbReference>
<name>A0A9D4UHU9_ADICA</name>
<evidence type="ECO:0000256" key="14">
    <source>
        <dbReference type="ARBA" id="ARBA00023204"/>
    </source>
</evidence>
<dbReference type="PROSITE" id="PS51193">
    <property type="entry name" value="HELICASE_ATP_BIND_2"/>
    <property type="match status" value="1"/>
</dbReference>
<dbReference type="GO" id="GO:0005524">
    <property type="term" value="F:ATP binding"/>
    <property type="evidence" value="ECO:0007669"/>
    <property type="project" value="UniProtKB-KW"/>
</dbReference>
<keyword evidence="13" id="KW-0411">Iron-sulfur</keyword>
<organism evidence="20 21">
    <name type="scientific">Adiantum capillus-veneris</name>
    <name type="common">Maidenhair fern</name>
    <dbReference type="NCBI Taxonomy" id="13818"/>
    <lineage>
        <taxon>Eukaryota</taxon>
        <taxon>Viridiplantae</taxon>
        <taxon>Streptophyta</taxon>
        <taxon>Embryophyta</taxon>
        <taxon>Tracheophyta</taxon>
        <taxon>Polypodiopsida</taxon>
        <taxon>Polypodiidae</taxon>
        <taxon>Polypodiales</taxon>
        <taxon>Pteridineae</taxon>
        <taxon>Pteridaceae</taxon>
        <taxon>Vittarioideae</taxon>
        <taxon>Adiantum</taxon>
    </lineage>
</organism>
<feature type="region of interest" description="Disordered" evidence="18">
    <location>
        <begin position="725"/>
        <end position="755"/>
    </location>
</feature>
<dbReference type="GO" id="GO:0046872">
    <property type="term" value="F:metal ion binding"/>
    <property type="evidence" value="ECO:0007669"/>
    <property type="project" value="UniProtKB-KW"/>
</dbReference>
<dbReference type="EMBL" id="JABFUD020000017">
    <property type="protein sequence ID" value="KAI5067724.1"/>
    <property type="molecule type" value="Genomic_DNA"/>
</dbReference>
<dbReference type="SUPFAM" id="SSF52540">
    <property type="entry name" value="P-loop containing nucleoside triphosphate hydrolases"/>
    <property type="match status" value="1"/>
</dbReference>
<evidence type="ECO:0000256" key="6">
    <source>
        <dbReference type="ARBA" id="ARBA00022723"/>
    </source>
</evidence>
<keyword evidence="4" id="KW-0004">4Fe-4S</keyword>
<gene>
    <name evidence="20" type="ORF">GOP47_0018252</name>
</gene>
<evidence type="ECO:0000256" key="17">
    <source>
        <dbReference type="ARBA" id="ARBA00082714"/>
    </source>
</evidence>
<dbReference type="CDD" id="cd18788">
    <property type="entry name" value="SF2_C_XPD"/>
    <property type="match status" value="1"/>
</dbReference>
<keyword evidence="6" id="KW-0479">Metal-binding</keyword>
<dbReference type="GO" id="GO:0051539">
    <property type="term" value="F:4 iron, 4 sulfur cluster binding"/>
    <property type="evidence" value="ECO:0007669"/>
    <property type="project" value="UniProtKB-KW"/>
</dbReference>
<proteinExistence type="inferred from homology"/>
<keyword evidence="9" id="KW-0378">Hydrolase</keyword>
<keyword evidence="8" id="KW-0227">DNA damage</keyword>
<dbReference type="InterPro" id="IPR002464">
    <property type="entry name" value="DNA/RNA_helicase_DEAH_CS"/>
</dbReference>
<evidence type="ECO:0000256" key="18">
    <source>
        <dbReference type="SAM" id="MobiDB-lite"/>
    </source>
</evidence>
<evidence type="ECO:0000313" key="21">
    <source>
        <dbReference type="Proteomes" id="UP000886520"/>
    </source>
</evidence>
<evidence type="ECO:0000256" key="10">
    <source>
        <dbReference type="ARBA" id="ARBA00022806"/>
    </source>
</evidence>
<dbReference type="OrthoDB" id="19182at2759"/>
<evidence type="ECO:0000256" key="1">
    <source>
        <dbReference type="ARBA" id="ARBA00001966"/>
    </source>
</evidence>
<dbReference type="InterPro" id="IPR014013">
    <property type="entry name" value="Helic_SF1/SF2_ATP-bd_DinG/Rad3"/>
</dbReference>
<dbReference type="GO" id="GO:0006289">
    <property type="term" value="P:nucleotide-excision repair"/>
    <property type="evidence" value="ECO:0007669"/>
    <property type="project" value="TreeGrafter"/>
</dbReference>
<comment type="cofactor">
    <cofactor evidence="1">
        <name>[4Fe-4S] cluster</name>
        <dbReference type="ChEBI" id="CHEBI:49883"/>
    </cofactor>
</comment>
<evidence type="ECO:0000256" key="9">
    <source>
        <dbReference type="ARBA" id="ARBA00022801"/>
    </source>
</evidence>
<feature type="region of interest" description="Disordered" evidence="18">
    <location>
        <begin position="36"/>
        <end position="64"/>
    </location>
</feature>
<dbReference type="InterPro" id="IPR006555">
    <property type="entry name" value="ATP-dep_Helicase_C"/>
</dbReference>
<dbReference type="Proteomes" id="UP000886520">
    <property type="component" value="Chromosome 17"/>
</dbReference>
<evidence type="ECO:0000256" key="8">
    <source>
        <dbReference type="ARBA" id="ARBA00022763"/>
    </source>
</evidence>
<dbReference type="GO" id="GO:0003678">
    <property type="term" value="F:DNA helicase activity"/>
    <property type="evidence" value="ECO:0007669"/>
    <property type="project" value="InterPro"/>
</dbReference>
<dbReference type="InterPro" id="IPR006554">
    <property type="entry name" value="Helicase-like_DEXD_c2"/>
</dbReference>
<dbReference type="GO" id="GO:0003677">
    <property type="term" value="F:DNA binding"/>
    <property type="evidence" value="ECO:0007669"/>
    <property type="project" value="InterPro"/>
</dbReference>
<keyword evidence="5" id="KW-0150">Chloroplast</keyword>
<evidence type="ECO:0000256" key="11">
    <source>
        <dbReference type="ARBA" id="ARBA00022840"/>
    </source>
</evidence>